<proteinExistence type="predicted"/>
<evidence type="ECO:0000313" key="2">
    <source>
        <dbReference type="EMBL" id="KAK2702688.1"/>
    </source>
</evidence>
<dbReference type="EMBL" id="JAVRJZ010000192">
    <property type="protein sequence ID" value="KAK2702688.1"/>
    <property type="molecule type" value="Genomic_DNA"/>
</dbReference>
<sequence>VILLLLEDLLLFTHWVHPLRCRGIIRLAQFHHKATLQYRVTHQQPLHQERGQQPLRVMHLILRHTGLACLSILDWTPGLEAILLLLSSSPRTTSLWSTLKEYSANQIQRGDRIDPVVLECCK</sequence>
<keyword evidence="1" id="KW-0732">Signal</keyword>
<feature type="non-terminal residue" evidence="2">
    <location>
        <position position="122"/>
    </location>
</feature>
<feature type="chain" id="PRO_5041634108" evidence="1">
    <location>
        <begin position="19"/>
        <end position="122"/>
    </location>
</feature>
<name>A0AA88KRD8_ARTSF</name>
<evidence type="ECO:0000313" key="3">
    <source>
        <dbReference type="Proteomes" id="UP001187531"/>
    </source>
</evidence>
<organism evidence="2 3">
    <name type="scientific">Artemia franciscana</name>
    <name type="common">Brine shrimp</name>
    <name type="synonym">Artemia sanfranciscana</name>
    <dbReference type="NCBI Taxonomy" id="6661"/>
    <lineage>
        <taxon>Eukaryota</taxon>
        <taxon>Metazoa</taxon>
        <taxon>Ecdysozoa</taxon>
        <taxon>Arthropoda</taxon>
        <taxon>Crustacea</taxon>
        <taxon>Branchiopoda</taxon>
        <taxon>Anostraca</taxon>
        <taxon>Artemiidae</taxon>
        <taxon>Artemia</taxon>
    </lineage>
</organism>
<feature type="non-terminal residue" evidence="2">
    <location>
        <position position="1"/>
    </location>
</feature>
<protein>
    <submittedName>
        <fullName evidence="2">Uncharacterized protein</fullName>
    </submittedName>
</protein>
<gene>
    <name evidence="2" type="ORF">QYM36_018711</name>
</gene>
<feature type="signal peptide" evidence="1">
    <location>
        <begin position="1"/>
        <end position="18"/>
    </location>
</feature>
<dbReference type="Proteomes" id="UP001187531">
    <property type="component" value="Unassembled WGS sequence"/>
</dbReference>
<dbReference type="AlphaFoldDB" id="A0AA88KRD8"/>
<comment type="caution">
    <text evidence="2">The sequence shown here is derived from an EMBL/GenBank/DDBJ whole genome shotgun (WGS) entry which is preliminary data.</text>
</comment>
<keyword evidence="3" id="KW-1185">Reference proteome</keyword>
<evidence type="ECO:0000256" key="1">
    <source>
        <dbReference type="SAM" id="SignalP"/>
    </source>
</evidence>
<reference evidence="2" key="1">
    <citation type="submission" date="2023-07" db="EMBL/GenBank/DDBJ databases">
        <title>Chromosome-level genome assembly of Artemia franciscana.</title>
        <authorList>
            <person name="Jo E."/>
        </authorList>
    </citation>
    <scope>NUCLEOTIDE SEQUENCE</scope>
    <source>
        <tissue evidence="2">Whole body</tissue>
    </source>
</reference>
<accession>A0AA88KRD8</accession>